<dbReference type="AlphaFoldDB" id="A0A8J7B8T8"/>
<keyword evidence="3" id="KW-1003">Cell membrane</keyword>
<comment type="caution">
    <text evidence="8">The sequence shown here is derived from an EMBL/GenBank/DDBJ whole genome shotgun (WGS) entry which is preliminary data.</text>
</comment>
<proteinExistence type="inferred from homology"/>
<organism evidence="8 9">
    <name type="scientific">Lusitaniella coriacea LEGE 07157</name>
    <dbReference type="NCBI Taxonomy" id="945747"/>
    <lineage>
        <taxon>Bacteria</taxon>
        <taxon>Bacillati</taxon>
        <taxon>Cyanobacteriota</taxon>
        <taxon>Cyanophyceae</taxon>
        <taxon>Spirulinales</taxon>
        <taxon>Lusitaniellaceae</taxon>
        <taxon>Lusitaniella</taxon>
    </lineage>
</organism>
<keyword evidence="9" id="KW-1185">Reference proteome</keyword>
<evidence type="ECO:0000256" key="2">
    <source>
        <dbReference type="ARBA" id="ARBA00011006"/>
    </source>
</evidence>
<keyword evidence="6 7" id="KW-0472">Membrane</keyword>
<dbReference type="RefSeq" id="WP_194028220.1">
    <property type="nucleotide sequence ID" value="NZ_JADEWZ010000005.1"/>
</dbReference>
<evidence type="ECO:0000256" key="5">
    <source>
        <dbReference type="ARBA" id="ARBA00022989"/>
    </source>
</evidence>
<reference evidence="8" key="1">
    <citation type="submission" date="2020-10" db="EMBL/GenBank/DDBJ databases">
        <authorList>
            <person name="Castelo-Branco R."/>
            <person name="Eusebio N."/>
            <person name="Adriana R."/>
            <person name="Vieira A."/>
            <person name="Brugerolle De Fraissinette N."/>
            <person name="Rezende De Castro R."/>
            <person name="Schneider M.P."/>
            <person name="Vasconcelos V."/>
            <person name="Leao P.N."/>
        </authorList>
    </citation>
    <scope>NUCLEOTIDE SEQUENCE</scope>
    <source>
        <strain evidence="8">LEGE 07157</strain>
    </source>
</reference>
<evidence type="ECO:0000256" key="6">
    <source>
        <dbReference type="ARBA" id="ARBA00023136"/>
    </source>
</evidence>
<dbReference type="PANTHER" id="PTHR33884">
    <property type="entry name" value="UPF0410 PROTEIN YMGE"/>
    <property type="match status" value="1"/>
</dbReference>
<feature type="transmembrane region" description="Helical" evidence="7">
    <location>
        <begin position="27"/>
        <end position="52"/>
    </location>
</feature>
<dbReference type="Proteomes" id="UP000654482">
    <property type="component" value="Unassembled WGS sequence"/>
</dbReference>
<dbReference type="EMBL" id="JADEWZ010000005">
    <property type="protein sequence ID" value="MBE9115123.1"/>
    <property type="molecule type" value="Genomic_DNA"/>
</dbReference>
<evidence type="ECO:0000256" key="7">
    <source>
        <dbReference type="SAM" id="Phobius"/>
    </source>
</evidence>
<evidence type="ECO:0000313" key="8">
    <source>
        <dbReference type="EMBL" id="MBE9115123.1"/>
    </source>
</evidence>
<feature type="transmembrane region" description="Helical" evidence="7">
    <location>
        <begin position="64"/>
        <end position="86"/>
    </location>
</feature>
<dbReference type="GO" id="GO:0005886">
    <property type="term" value="C:plasma membrane"/>
    <property type="evidence" value="ECO:0007669"/>
    <property type="project" value="UniProtKB-SubCell"/>
</dbReference>
<protein>
    <submittedName>
        <fullName evidence="8">GlsB/YeaQ/YmgE family stress response membrane protein</fullName>
    </submittedName>
</protein>
<accession>A0A8J7B8T8</accession>
<name>A0A8J7B8T8_9CYAN</name>
<keyword evidence="4 7" id="KW-0812">Transmembrane</keyword>
<gene>
    <name evidence="8" type="ORF">IQ249_04335</name>
</gene>
<evidence type="ECO:0000256" key="4">
    <source>
        <dbReference type="ARBA" id="ARBA00022692"/>
    </source>
</evidence>
<evidence type="ECO:0000256" key="1">
    <source>
        <dbReference type="ARBA" id="ARBA00004651"/>
    </source>
</evidence>
<keyword evidence="5 7" id="KW-1133">Transmembrane helix</keyword>
<dbReference type="InterPro" id="IPR007341">
    <property type="entry name" value="Transgly_assoc"/>
</dbReference>
<sequence>MSIISWMILGFLAGAIAKLIYPGYQGGGFFATTGLGVLGAIVGGYLGPFLLYGRTAGAVLTSTISIHSVGFAVFGAIILIFLWEFIAKQKS</sequence>
<comment type="similarity">
    <text evidence="2">Belongs to the UPF0410 family.</text>
</comment>
<evidence type="ECO:0000313" key="9">
    <source>
        <dbReference type="Proteomes" id="UP000654482"/>
    </source>
</evidence>
<evidence type="ECO:0000256" key="3">
    <source>
        <dbReference type="ARBA" id="ARBA00022475"/>
    </source>
</evidence>
<comment type="subcellular location">
    <subcellularLocation>
        <location evidence="1">Cell membrane</location>
        <topology evidence="1">Multi-pass membrane protein</topology>
    </subcellularLocation>
</comment>
<dbReference type="PANTHER" id="PTHR33884:SF3">
    <property type="entry name" value="UPF0410 PROTEIN YMGE"/>
    <property type="match status" value="1"/>
</dbReference>